<dbReference type="InParanoid" id="D3AXL6"/>
<dbReference type="SMART" id="SM00645">
    <property type="entry name" value="Pept_C1"/>
    <property type="match status" value="1"/>
</dbReference>
<keyword evidence="8" id="KW-1185">Reference proteome</keyword>
<keyword evidence="7" id="KW-0645">Protease</keyword>
<dbReference type="GO" id="GO:0006508">
    <property type="term" value="P:proteolysis"/>
    <property type="evidence" value="ECO:0007669"/>
    <property type="project" value="UniProtKB-KW"/>
</dbReference>
<dbReference type="PANTHER" id="PTHR12411">
    <property type="entry name" value="CYSTEINE PROTEASE FAMILY C1-RELATED"/>
    <property type="match status" value="1"/>
</dbReference>
<dbReference type="AlphaFoldDB" id="D3AXL6"/>
<accession>D3AXL6</accession>
<gene>
    <name evidence="7" type="primary">cprB</name>
    <name evidence="7" type="ORF">PPL_00922</name>
</gene>
<dbReference type="RefSeq" id="XP_020437799.1">
    <property type="nucleotide sequence ID" value="XM_020571941.1"/>
</dbReference>
<dbReference type="PRINTS" id="PR00705">
    <property type="entry name" value="PAPAIN"/>
</dbReference>
<dbReference type="GeneID" id="31356452"/>
<dbReference type="InterPro" id="IPR039417">
    <property type="entry name" value="Peptidase_C1A_papain-like"/>
</dbReference>
<evidence type="ECO:0000256" key="1">
    <source>
        <dbReference type="ARBA" id="ARBA00004371"/>
    </source>
</evidence>
<comment type="caution">
    <text evidence="7">The sequence shown here is derived from an EMBL/GenBank/DDBJ whole genome shotgun (WGS) entry which is preliminary data.</text>
</comment>
<feature type="domain" description="Peptidase C1A papain C-terminal" evidence="5">
    <location>
        <begin position="114"/>
        <end position="365"/>
    </location>
</feature>
<evidence type="ECO:0000256" key="4">
    <source>
        <dbReference type="ARBA" id="ARBA00023228"/>
    </source>
</evidence>
<dbReference type="FunCoup" id="D3AXL6">
    <property type="interactions" value="55"/>
</dbReference>
<dbReference type="OMA" id="NLIDCTT"/>
<sequence length="366" mass="40927">MSERAFIGLLTIVNGSLFKEEEYKQVFTDWTHKFQRLYSNNEFLKKYHTFKSNMDYVHSWNAKNSDTVLELNHLADHSPEEYKKFYLGTRVKHIHFNVQGTHINTQLSTVFEDSGATVDWRKKGAVSPIKDQGQCGSCWSFSTTGSVEGAHQIKTGNMVELSEQNLVDCSSAEGNMGCNGGLMNNAFDYIISNHGIDTEQSYPYTANTGSVCKFNKTNVGATISSYKSITPGSETDLANAVKTAGPVSVAIDASHRSFQLYSHGIYYEWLCSSTRLDHGVLVVGYGSGNPPNSDMDHMILKKTAKTDHYHGKKSLKVEKVDTTSSKNYWIVKNSWSDTWGDKGYIYMSKDRKNNCGNEITSLAVNL</sequence>
<dbReference type="Proteomes" id="UP000001396">
    <property type="component" value="Unassembled WGS sequence"/>
</dbReference>
<dbReference type="EMBL" id="ADBJ01000004">
    <property type="protein sequence ID" value="EFA85693.1"/>
    <property type="molecule type" value="Genomic_DNA"/>
</dbReference>
<evidence type="ECO:0000259" key="6">
    <source>
        <dbReference type="SMART" id="SM00848"/>
    </source>
</evidence>
<name>D3AXL6_HETP5</name>
<dbReference type="InterPro" id="IPR013128">
    <property type="entry name" value="Peptidase_C1A"/>
</dbReference>
<dbReference type="InterPro" id="IPR000668">
    <property type="entry name" value="Peptidase_C1A_C"/>
</dbReference>
<evidence type="ECO:0000259" key="5">
    <source>
        <dbReference type="SMART" id="SM00645"/>
    </source>
</evidence>
<reference evidence="7 8" key="1">
    <citation type="journal article" date="2011" name="Genome Res.">
        <title>Phylogeny-wide analysis of social amoeba genomes highlights ancient origins for complex intercellular communication.</title>
        <authorList>
            <person name="Heidel A.J."/>
            <person name="Lawal H.M."/>
            <person name="Felder M."/>
            <person name="Schilde C."/>
            <person name="Helps N.R."/>
            <person name="Tunggal B."/>
            <person name="Rivero F."/>
            <person name="John U."/>
            <person name="Schleicher M."/>
            <person name="Eichinger L."/>
            <person name="Platzer M."/>
            <person name="Noegel A.A."/>
            <person name="Schaap P."/>
            <person name="Gloeckner G."/>
        </authorList>
    </citation>
    <scope>NUCLEOTIDE SEQUENCE [LARGE SCALE GENOMIC DNA]</scope>
    <source>
        <strain evidence="8">ATCC 26659 / Pp 5 / PN500</strain>
    </source>
</reference>
<evidence type="ECO:0000256" key="3">
    <source>
        <dbReference type="ARBA" id="ARBA00023157"/>
    </source>
</evidence>
<organism evidence="7 8">
    <name type="scientific">Heterostelium pallidum (strain ATCC 26659 / Pp 5 / PN500)</name>
    <name type="common">Cellular slime mold</name>
    <name type="synonym">Polysphondylium pallidum</name>
    <dbReference type="NCBI Taxonomy" id="670386"/>
    <lineage>
        <taxon>Eukaryota</taxon>
        <taxon>Amoebozoa</taxon>
        <taxon>Evosea</taxon>
        <taxon>Eumycetozoa</taxon>
        <taxon>Dictyostelia</taxon>
        <taxon>Acytosteliales</taxon>
        <taxon>Acytosteliaceae</taxon>
        <taxon>Heterostelium</taxon>
    </lineage>
</organism>
<evidence type="ECO:0000256" key="2">
    <source>
        <dbReference type="ARBA" id="ARBA00008455"/>
    </source>
</evidence>
<dbReference type="SMART" id="SM00848">
    <property type="entry name" value="Inhibitor_I29"/>
    <property type="match status" value="1"/>
</dbReference>
<dbReference type="SUPFAM" id="SSF54001">
    <property type="entry name" value="Cysteine proteinases"/>
    <property type="match status" value="1"/>
</dbReference>
<dbReference type="CDD" id="cd02248">
    <property type="entry name" value="Peptidase_C1A"/>
    <property type="match status" value="1"/>
</dbReference>
<dbReference type="InterPro" id="IPR025660">
    <property type="entry name" value="Pept_his_AS"/>
</dbReference>
<dbReference type="InterPro" id="IPR038765">
    <property type="entry name" value="Papain-like_cys_pep_sf"/>
</dbReference>
<dbReference type="Pfam" id="PF08246">
    <property type="entry name" value="Inhibitor_I29"/>
    <property type="match status" value="1"/>
</dbReference>
<comment type="subcellular location">
    <subcellularLocation>
        <location evidence="1">Lysosome</location>
    </subcellularLocation>
</comment>
<feature type="domain" description="Cathepsin propeptide inhibitor" evidence="6">
    <location>
        <begin position="27"/>
        <end position="82"/>
    </location>
</feature>
<proteinExistence type="inferred from homology"/>
<dbReference type="InterPro" id="IPR000169">
    <property type="entry name" value="Pept_cys_AS"/>
</dbReference>
<dbReference type="Gene3D" id="3.90.70.10">
    <property type="entry name" value="Cysteine proteinases"/>
    <property type="match status" value="1"/>
</dbReference>
<dbReference type="GO" id="GO:0008234">
    <property type="term" value="F:cysteine-type peptidase activity"/>
    <property type="evidence" value="ECO:0007669"/>
    <property type="project" value="InterPro"/>
</dbReference>
<dbReference type="InterPro" id="IPR025661">
    <property type="entry name" value="Pept_asp_AS"/>
</dbReference>
<dbReference type="InterPro" id="IPR013201">
    <property type="entry name" value="Prot_inhib_I29"/>
</dbReference>
<dbReference type="STRING" id="670386.D3AXL6"/>
<comment type="similarity">
    <text evidence="2">Belongs to the peptidase C1 family.</text>
</comment>
<dbReference type="PROSITE" id="PS00640">
    <property type="entry name" value="THIOL_PROTEASE_ASN"/>
    <property type="match status" value="1"/>
</dbReference>
<protein>
    <submittedName>
        <fullName evidence="7">Cysteine protease</fullName>
    </submittedName>
</protein>
<dbReference type="GO" id="GO:0005764">
    <property type="term" value="C:lysosome"/>
    <property type="evidence" value="ECO:0007669"/>
    <property type="project" value="UniProtKB-SubCell"/>
</dbReference>
<dbReference type="MEROPS" id="C01.A63"/>
<keyword evidence="7" id="KW-0378">Hydrolase</keyword>
<evidence type="ECO:0000313" key="8">
    <source>
        <dbReference type="Proteomes" id="UP000001396"/>
    </source>
</evidence>
<dbReference type="PROSITE" id="PS00139">
    <property type="entry name" value="THIOL_PROTEASE_CYS"/>
    <property type="match status" value="1"/>
</dbReference>
<dbReference type="Pfam" id="PF00112">
    <property type="entry name" value="Peptidase_C1"/>
    <property type="match status" value="1"/>
</dbReference>
<evidence type="ECO:0000313" key="7">
    <source>
        <dbReference type="EMBL" id="EFA85693.1"/>
    </source>
</evidence>
<keyword evidence="3" id="KW-1015">Disulfide bond</keyword>
<keyword evidence="4" id="KW-0458">Lysosome</keyword>
<dbReference type="PROSITE" id="PS00639">
    <property type="entry name" value="THIOL_PROTEASE_HIS"/>
    <property type="match status" value="1"/>
</dbReference>